<dbReference type="InterPro" id="IPR056186">
    <property type="entry name" value="PDZ_CPAF-rel"/>
</dbReference>
<dbReference type="InterPro" id="IPR052766">
    <property type="entry name" value="S41A_metabolite_peptidase"/>
</dbReference>
<dbReference type="PANTHER" id="PTHR37049">
    <property type="entry name" value="PEPTIDASE S41 FAMILY PROTEIN"/>
    <property type="match status" value="1"/>
</dbReference>
<dbReference type="InterPro" id="IPR029045">
    <property type="entry name" value="ClpP/crotonase-like_dom_sf"/>
</dbReference>
<dbReference type="Pfam" id="PF23658">
    <property type="entry name" value="PDZ_CPAF_rel"/>
    <property type="match status" value="1"/>
</dbReference>
<feature type="signal peptide" evidence="1">
    <location>
        <begin position="1"/>
        <end position="23"/>
    </location>
</feature>
<dbReference type="SUPFAM" id="SSF52096">
    <property type="entry name" value="ClpP/crotonase"/>
    <property type="match status" value="1"/>
</dbReference>
<protein>
    <recommendedName>
        <fullName evidence="2">CPAF-like PDZ domain-containing protein</fullName>
    </recommendedName>
</protein>
<dbReference type="PANTHER" id="PTHR37049:SF4">
    <property type="entry name" value="RHODANESE DOMAIN-CONTAINING PROTEIN"/>
    <property type="match status" value="1"/>
</dbReference>
<feature type="chain" id="PRO_5046970693" description="CPAF-like PDZ domain-containing protein" evidence="1">
    <location>
        <begin position="24"/>
        <end position="753"/>
    </location>
</feature>
<dbReference type="GeneID" id="87970562"/>
<sequence>MKFTCLGVASVASLVVFPFRASAHPLDVHNAQVSRGWTGVKEPCKEIQENVAKWMIDNDIVPKNLDGVFRLLQPPVPPSPIRPSLAFACLKSIPLYADVAKSHVDYLAPLVEWQSTVDYLRNPPKGYLSEAVDLTQGLKDISANLQGKKQIYSNMFDFLADMHTLLSTRVRDGHFSARSLLLELFTFERSAQFVSISQDGLELPSIYLRDDIKHTGDGYTPSPVVSINGVPAIDFFLISSIQSSGSHDPDARFNTLFPSVSKDANLNHIGNNDIYILGLEDATNVKLQNGTVLRFDNTAHVRANFSEIDSGTSLYNAYGQGNGTTPSTWAQIAYDWADKNWTAPRNGFPTPFSTTPSESLRTFLLPEVGFEDTAVLALNSFAETQSPYDPLALLSFPARVNNATKDFIAAARASNRTKLILDLQGNGGGLTDYITIVYLHLFPVSNPAAPYNWPLLHQVRAHPQLQWIGTELEKLQSNNNTALTAPLRSLLSLYLTPNGTRWSSFQEFFGPVVDSKGNSFTNHSLINVTINAFESFPFPPVSPAPPFRPEDMVIVTDGECASACAIFTSILAHIHGVKTIALGGRPLNQPMQAIGQVKGGPVYSFQGFVSPDPRNASTPLPPGVKLPVNGKPPLRIPVGLPTAARDIGGANVGYNLGNMFPYDLAKGEVIGDKEVPLQMRYQAAHCRLFFTWEMARNITAIWRAAREVAWGDGKCVRGSSTGRDGRIGNTTLPYSKAVEDKFKLGKGPGSVKR</sequence>
<comment type="caution">
    <text evidence="3">The sequence shown here is derived from an EMBL/GenBank/DDBJ whole genome shotgun (WGS) entry which is preliminary data.</text>
</comment>
<dbReference type="Gene3D" id="3.90.226.10">
    <property type="entry name" value="2-enoyl-CoA Hydratase, Chain A, domain 1"/>
    <property type="match status" value="1"/>
</dbReference>
<evidence type="ECO:0000256" key="1">
    <source>
        <dbReference type="SAM" id="SignalP"/>
    </source>
</evidence>
<accession>A0ABR0HLU8</accession>
<dbReference type="RefSeq" id="XP_062796975.1">
    <property type="nucleotide sequence ID" value="XM_062949697.1"/>
</dbReference>
<evidence type="ECO:0000313" key="4">
    <source>
        <dbReference type="Proteomes" id="UP001323617"/>
    </source>
</evidence>
<reference evidence="3 4" key="1">
    <citation type="journal article" date="2023" name="bioRxiv">
        <title>High-quality genome assemblies of four members of thePodospora anserinaspecies complex.</title>
        <authorList>
            <person name="Ament-Velasquez S.L."/>
            <person name="Vogan A.A."/>
            <person name="Wallerman O."/>
            <person name="Hartmann F."/>
            <person name="Gautier V."/>
            <person name="Silar P."/>
            <person name="Giraud T."/>
            <person name="Johannesson H."/>
        </authorList>
    </citation>
    <scope>NUCLEOTIDE SEQUENCE [LARGE SCALE GENOMIC DNA]</scope>
    <source>
        <strain evidence="3 4">CBS 124.78</strain>
    </source>
</reference>
<feature type="domain" description="CPAF-like PDZ" evidence="2">
    <location>
        <begin position="186"/>
        <end position="305"/>
    </location>
</feature>
<evidence type="ECO:0000313" key="3">
    <source>
        <dbReference type="EMBL" id="KAK4669055.1"/>
    </source>
</evidence>
<keyword evidence="1" id="KW-0732">Signal</keyword>
<dbReference type="EMBL" id="JAFFHC010000007">
    <property type="protein sequence ID" value="KAK4669055.1"/>
    <property type="molecule type" value="Genomic_DNA"/>
</dbReference>
<keyword evidence="4" id="KW-1185">Reference proteome</keyword>
<proteinExistence type="predicted"/>
<dbReference type="Proteomes" id="UP001323617">
    <property type="component" value="Unassembled WGS sequence"/>
</dbReference>
<organism evidence="3 4">
    <name type="scientific">Podospora pseudoanserina</name>
    <dbReference type="NCBI Taxonomy" id="2609844"/>
    <lineage>
        <taxon>Eukaryota</taxon>
        <taxon>Fungi</taxon>
        <taxon>Dikarya</taxon>
        <taxon>Ascomycota</taxon>
        <taxon>Pezizomycotina</taxon>
        <taxon>Sordariomycetes</taxon>
        <taxon>Sordariomycetidae</taxon>
        <taxon>Sordariales</taxon>
        <taxon>Podosporaceae</taxon>
        <taxon>Podospora</taxon>
    </lineage>
</organism>
<name>A0ABR0HLU8_9PEZI</name>
<evidence type="ECO:0000259" key="2">
    <source>
        <dbReference type="Pfam" id="PF23658"/>
    </source>
</evidence>
<gene>
    <name evidence="3" type="ORF">QC764_700340</name>
</gene>